<accession>A0A975BXU9</accession>
<reference evidence="1" key="1">
    <citation type="journal article" date="2021" name="Microb. Physiol.">
        <title>Proteogenomic Insights into the Physiology of Marine, Sulfate-Reducing, Filamentous Desulfonema limicola and Desulfonema magnum.</title>
        <authorList>
            <person name="Schnaars V."/>
            <person name="Wohlbrand L."/>
            <person name="Scheve S."/>
            <person name="Hinrichs C."/>
            <person name="Reinhardt R."/>
            <person name="Rabus R."/>
        </authorList>
    </citation>
    <scope>NUCLEOTIDE SEQUENCE</scope>
    <source>
        <strain evidence="1">4be13</strain>
    </source>
</reference>
<dbReference type="Proteomes" id="UP000663722">
    <property type="component" value="Chromosome"/>
</dbReference>
<evidence type="ECO:0000313" key="1">
    <source>
        <dbReference type="EMBL" id="QTA93352.1"/>
    </source>
</evidence>
<name>A0A975BXU9_9BACT</name>
<dbReference type="KEGG" id="dmm:dnm_094530"/>
<dbReference type="EMBL" id="CP061800">
    <property type="protein sequence ID" value="QTA93352.1"/>
    <property type="molecule type" value="Genomic_DNA"/>
</dbReference>
<dbReference type="AlphaFoldDB" id="A0A975BXU9"/>
<organism evidence="1 2">
    <name type="scientific">Desulfonema magnum</name>
    <dbReference type="NCBI Taxonomy" id="45655"/>
    <lineage>
        <taxon>Bacteria</taxon>
        <taxon>Pseudomonadati</taxon>
        <taxon>Thermodesulfobacteriota</taxon>
        <taxon>Desulfobacteria</taxon>
        <taxon>Desulfobacterales</taxon>
        <taxon>Desulfococcaceae</taxon>
        <taxon>Desulfonema</taxon>
    </lineage>
</organism>
<sequence>MIKFFSVIPAKAGIHGSRNRGIGPERIPAFAGMTGFPSGLYQKNLIIE</sequence>
<protein>
    <submittedName>
        <fullName evidence="1">Uncharacterized protein</fullName>
    </submittedName>
</protein>
<proteinExistence type="predicted"/>
<evidence type="ECO:0000313" key="2">
    <source>
        <dbReference type="Proteomes" id="UP000663722"/>
    </source>
</evidence>
<gene>
    <name evidence="1" type="ORF">dnm_094530</name>
</gene>
<keyword evidence="2" id="KW-1185">Reference proteome</keyword>